<keyword evidence="3" id="KW-1185">Reference proteome</keyword>
<gene>
    <name evidence="2" type="ORF">R50_0412</name>
</gene>
<evidence type="ECO:0000313" key="3">
    <source>
        <dbReference type="Proteomes" id="UP000503399"/>
    </source>
</evidence>
<evidence type="ECO:0000313" key="2">
    <source>
        <dbReference type="EMBL" id="CAB1127918.1"/>
    </source>
</evidence>
<organism evidence="2 3">
    <name type="scientific">Candidatus Hydrogenisulfobacillus filiaventi</name>
    <dbReference type="NCBI Taxonomy" id="2707344"/>
    <lineage>
        <taxon>Bacteria</taxon>
        <taxon>Bacillati</taxon>
        <taxon>Bacillota</taxon>
        <taxon>Clostridia</taxon>
        <taxon>Eubacteriales</taxon>
        <taxon>Clostridiales Family XVII. Incertae Sedis</taxon>
        <taxon>Candidatus Hydrogenisulfobacillus</taxon>
    </lineage>
</organism>
<evidence type="ECO:0000256" key="1">
    <source>
        <dbReference type="SAM" id="MobiDB-lite"/>
    </source>
</evidence>
<dbReference type="Gene3D" id="1.10.10.10">
    <property type="entry name" value="Winged helix-like DNA-binding domain superfamily/Winged helix DNA-binding domain"/>
    <property type="match status" value="1"/>
</dbReference>
<dbReference type="EMBL" id="LR778114">
    <property type="protein sequence ID" value="CAB1127918.1"/>
    <property type="molecule type" value="Genomic_DNA"/>
</dbReference>
<reference evidence="2 3" key="1">
    <citation type="submission" date="2020-02" db="EMBL/GenBank/DDBJ databases">
        <authorList>
            <person name="Hogendoorn C."/>
        </authorList>
    </citation>
    <scope>NUCLEOTIDE SEQUENCE [LARGE SCALE GENOMIC DNA]</scope>
    <source>
        <strain evidence="2">R501</strain>
    </source>
</reference>
<protein>
    <recommendedName>
        <fullName evidence="4">DUF2250 domain-containing protein</fullName>
    </recommendedName>
</protein>
<dbReference type="InterPro" id="IPR019254">
    <property type="entry name" value="DUF2250"/>
</dbReference>
<dbReference type="KEGG" id="hfv:R50_0412"/>
<sequence>MPADESREAAYPIIGPVEEGTDLLDRKLLAYFKALGPDYAKLIGFRFARPVDEVRARLEHLEALGLVERVEGRIVKYYHRRVKAVKHRNHTYYQLTREGDHFLRRHPTEPPPITHPKR</sequence>
<evidence type="ECO:0008006" key="4">
    <source>
        <dbReference type="Google" id="ProtNLM"/>
    </source>
</evidence>
<feature type="region of interest" description="Disordered" evidence="1">
    <location>
        <begin position="98"/>
        <end position="118"/>
    </location>
</feature>
<feature type="compositionally biased region" description="Basic and acidic residues" evidence="1">
    <location>
        <begin position="98"/>
        <end position="108"/>
    </location>
</feature>
<dbReference type="Proteomes" id="UP000503399">
    <property type="component" value="Chromosome"/>
</dbReference>
<proteinExistence type="predicted"/>
<dbReference type="Pfam" id="PF10007">
    <property type="entry name" value="DUF2250"/>
    <property type="match status" value="1"/>
</dbReference>
<dbReference type="InterPro" id="IPR036388">
    <property type="entry name" value="WH-like_DNA-bd_sf"/>
</dbReference>
<feature type="compositionally biased region" description="Pro residues" evidence="1">
    <location>
        <begin position="109"/>
        <end position="118"/>
    </location>
</feature>
<accession>A0A6F8ZDH0</accession>
<dbReference type="AlphaFoldDB" id="A0A6F8ZDH0"/>
<name>A0A6F8ZDH0_9FIRM</name>